<proteinExistence type="predicted"/>
<protein>
    <submittedName>
        <fullName evidence="1">Uncharacterized protein</fullName>
    </submittedName>
</protein>
<dbReference type="EMBL" id="UPHP01000022">
    <property type="protein sequence ID" value="VBA35272.1"/>
    <property type="molecule type" value="Genomic_DNA"/>
</dbReference>
<accession>A0A498PPK3</accession>
<gene>
    <name evidence="1" type="ORF">LAUMK136_01006</name>
</gene>
<dbReference type="AlphaFoldDB" id="A0A498PPK3"/>
<evidence type="ECO:0000313" key="2">
    <source>
        <dbReference type="Proteomes" id="UP000273307"/>
    </source>
</evidence>
<sequence>MPLTPGYGETPLPEDELVALLPRVVEVLDKPIRMADVYDLEQAVQQQVSEDLLTYAFAGSLQLDDLMSDHFPQHYAVGR</sequence>
<dbReference type="Proteomes" id="UP000273307">
    <property type="component" value="Unassembled WGS sequence"/>
</dbReference>
<dbReference type="OrthoDB" id="9813719at2"/>
<evidence type="ECO:0000313" key="1">
    <source>
        <dbReference type="EMBL" id="VBA35272.1"/>
    </source>
</evidence>
<keyword evidence="2" id="KW-1185">Reference proteome</keyword>
<organism evidence="1 2">
    <name type="scientific">Mycobacterium attenuatum</name>
    <dbReference type="NCBI Taxonomy" id="2341086"/>
    <lineage>
        <taxon>Bacteria</taxon>
        <taxon>Bacillati</taxon>
        <taxon>Actinomycetota</taxon>
        <taxon>Actinomycetes</taxon>
        <taxon>Mycobacteriales</taxon>
        <taxon>Mycobacteriaceae</taxon>
        <taxon>Mycobacterium</taxon>
    </lineage>
</organism>
<name>A0A498PPK3_9MYCO</name>
<reference evidence="1 2" key="1">
    <citation type="submission" date="2018-09" db="EMBL/GenBank/DDBJ databases">
        <authorList>
            <person name="Tagini F."/>
        </authorList>
    </citation>
    <scope>NUCLEOTIDE SEQUENCE [LARGE SCALE GENOMIC DNA]</scope>
    <source>
        <strain evidence="1 2">MK136</strain>
    </source>
</reference>
<dbReference type="RefSeq" id="WP_122441318.1">
    <property type="nucleotide sequence ID" value="NZ_UPHP01000022.1"/>
</dbReference>